<dbReference type="InterPro" id="IPR001810">
    <property type="entry name" value="F-box_dom"/>
</dbReference>
<reference evidence="2" key="3">
    <citation type="submission" date="2025-09" db="UniProtKB">
        <authorList>
            <consortium name="Ensembl"/>
        </authorList>
    </citation>
    <scope>IDENTIFICATION</scope>
</reference>
<evidence type="ECO:0000313" key="3">
    <source>
        <dbReference type="Proteomes" id="UP000694400"/>
    </source>
</evidence>
<accession>A0A8B9ZIF4</accession>
<name>A0A8B9ZIF4_ANAPL</name>
<reference evidence="2" key="2">
    <citation type="submission" date="2025-08" db="UniProtKB">
        <authorList>
            <consortium name="Ensembl"/>
        </authorList>
    </citation>
    <scope>IDENTIFICATION</scope>
</reference>
<dbReference type="Proteomes" id="UP000694400">
    <property type="component" value="Chromosome 9"/>
</dbReference>
<sequence>MNWKCYLLLIFTFRYYVFLFLENNQKIRVLEHVLNLCRGKYDFLDRLPVPLLQDLISFLELENIARLSQVSCRFEMVNIYIYIIYDDIGWVGMVFERSLFPTSCSVQQQVIGRMER</sequence>
<evidence type="ECO:0000259" key="1">
    <source>
        <dbReference type="PROSITE" id="PS50181"/>
    </source>
</evidence>
<proteinExistence type="predicted"/>
<evidence type="ECO:0000313" key="2">
    <source>
        <dbReference type="Ensembl" id="ENSAPLP00020020858.1"/>
    </source>
</evidence>
<organism evidence="2 3">
    <name type="scientific">Anas platyrhynchos</name>
    <name type="common">Mallard</name>
    <name type="synonym">Anas boschas</name>
    <dbReference type="NCBI Taxonomy" id="8839"/>
    <lineage>
        <taxon>Eukaryota</taxon>
        <taxon>Metazoa</taxon>
        <taxon>Chordata</taxon>
        <taxon>Craniata</taxon>
        <taxon>Vertebrata</taxon>
        <taxon>Euteleostomi</taxon>
        <taxon>Archelosauria</taxon>
        <taxon>Archosauria</taxon>
        <taxon>Dinosauria</taxon>
        <taxon>Saurischia</taxon>
        <taxon>Theropoda</taxon>
        <taxon>Coelurosauria</taxon>
        <taxon>Aves</taxon>
        <taxon>Neognathae</taxon>
        <taxon>Galloanserae</taxon>
        <taxon>Anseriformes</taxon>
        <taxon>Anatidae</taxon>
        <taxon>Anatinae</taxon>
        <taxon>Anas</taxon>
    </lineage>
</organism>
<dbReference type="SUPFAM" id="SSF81383">
    <property type="entry name" value="F-box domain"/>
    <property type="match status" value="1"/>
</dbReference>
<dbReference type="PROSITE" id="PS50181">
    <property type="entry name" value="FBOX"/>
    <property type="match status" value="1"/>
</dbReference>
<protein>
    <recommendedName>
        <fullName evidence="1">F-box domain-containing protein</fullName>
    </recommendedName>
</protein>
<dbReference type="AlphaFoldDB" id="A0A8B9ZIF4"/>
<reference evidence="2" key="1">
    <citation type="submission" date="2019-08" db="EMBL/GenBank/DDBJ databases">
        <title>Three high-quality genomes provides insights into domestication of ducks.</title>
        <authorList>
            <person name="Hou Z.C."/>
            <person name="Zhu F."/>
            <person name="Yin Z.T."/>
            <person name="Zhang F."/>
        </authorList>
    </citation>
    <scope>NUCLEOTIDE SEQUENCE [LARGE SCALE GENOMIC DNA]</scope>
</reference>
<dbReference type="InterPro" id="IPR036047">
    <property type="entry name" value="F-box-like_dom_sf"/>
</dbReference>
<feature type="domain" description="F-box" evidence="1">
    <location>
        <begin position="41"/>
        <end position="93"/>
    </location>
</feature>
<dbReference type="Ensembl" id="ENSAPLT00020022525.1">
    <property type="protein sequence ID" value="ENSAPLP00020020858.1"/>
    <property type="gene ID" value="ENSAPLG00020014660.1"/>
</dbReference>